<keyword evidence="3" id="KW-1185">Reference proteome</keyword>
<dbReference type="GO" id="GO:0003677">
    <property type="term" value="F:DNA binding"/>
    <property type="evidence" value="ECO:0007669"/>
    <property type="project" value="InterPro"/>
</dbReference>
<dbReference type="InterPro" id="IPR036388">
    <property type="entry name" value="WH-like_DNA-bd_sf"/>
</dbReference>
<accession>A0A9J7BPX9</accession>
<dbReference type="SUPFAM" id="SSF46894">
    <property type="entry name" value="C-terminal effector domain of the bipartite response regulators"/>
    <property type="match status" value="1"/>
</dbReference>
<dbReference type="AlphaFoldDB" id="A0A9J7BPX9"/>
<evidence type="ECO:0000259" key="1">
    <source>
        <dbReference type="PROSITE" id="PS50043"/>
    </source>
</evidence>
<evidence type="ECO:0000313" key="3">
    <source>
        <dbReference type="Proteomes" id="UP001059380"/>
    </source>
</evidence>
<sequence length="40" mass="4421">MLGISTKSAESHRAKIMEKLNIHDTAGLVRYAVREGVIQP</sequence>
<dbReference type="InterPro" id="IPR016032">
    <property type="entry name" value="Sig_transdc_resp-reg_C-effctor"/>
</dbReference>
<name>A0A9J7BPX9_9BACT</name>
<proteinExistence type="predicted"/>
<dbReference type="PROSITE" id="PS50043">
    <property type="entry name" value="HTH_LUXR_2"/>
    <property type="match status" value="1"/>
</dbReference>
<dbReference type="Pfam" id="PF00196">
    <property type="entry name" value="GerE"/>
    <property type="match status" value="1"/>
</dbReference>
<dbReference type="Proteomes" id="UP001059380">
    <property type="component" value="Chromosome"/>
</dbReference>
<protein>
    <submittedName>
        <fullName evidence="2">LuxR C-terminal-related transcriptional regulator</fullName>
    </submittedName>
</protein>
<dbReference type="KEGG" id="orp:MOP44_01350"/>
<dbReference type="GO" id="GO:0006355">
    <property type="term" value="P:regulation of DNA-templated transcription"/>
    <property type="evidence" value="ECO:0007669"/>
    <property type="project" value="InterPro"/>
</dbReference>
<feature type="domain" description="HTH luxR-type" evidence="1">
    <location>
        <begin position="1"/>
        <end position="36"/>
    </location>
</feature>
<organism evidence="2 3">
    <name type="scientific">Occallatibacter riparius</name>
    <dbReference type="NCBI Taxonomy" id="1002689"/>
    <lineage>
        <taxon>Bacteria</taxon>
        <taxon>Pseudomonadati</taxon>
        <taxon>Acidobacteriota</taxon>
        <taxon>Terriglobia</taxon>
        <taxon>Terriglobales</taxon>
        <taxon>Acidobacteriaceae</taxon>
        <taxon>Occallatibacter</taxon>
    </lineage>
</organism>
<reference evidence="2" key="1">
    <citation type="submission" date="2021-04" db="EMBL/GenBank/DDBJ databases">
        <title>Phylogenetic analysis of Acidobacteriaceae.</title>
        <authorList>
            <person name="Qiu L."/>
            <person name="Zhang Q."/>
        </authorList>
    </citation>
    <scope>NUCLEOTIDE SEQUENCE</scope>
    <source>
        <strain evidence="2">DSM 25168</strain>
    </source>
</reference>
<dbReference type="InterPro" id="IPR000792">
    <property type="entry name" value="Tscrpt_reg_LuxR_C"/>
</dbReference>
<evidence type="ECO:0000313" key="2">
    <source>
        <dbReference type="EMBL" id="UWZ84593.1"/>
    </source>
</evidence>
<gene>
    <name evidence="2" type="ORF">MOP44_01350</name>
</gene>
<dbReference type="Gene3D" id="1.10.10.10">
    <property type="entry name" value="Winged helix-like DNA-binding domain superfamily/Winged helix DNA-binding domain"/>
    <property type="match status" value="1"/>
</dbReference>
<dbReference type="EMBL" id="CP093313">
    <property type="protein sequence ID" value="UWZ84593.1"/>
    <property type="molecule type" value="Genomic_DNA"/>
</dbReference>